<proteinExistence type="predicted"/>
<dbReference type="AlphaFoldDB" id="A0A9N9PE28"/>
<feature type="non-terminal residue" evidence="1">
    <location>
        <position position="1"/>
    </location>
</feature>
<reference evidence="1" key="1">
    <citation type="submission" date="2021-06" db="EMBL/GenBank/DDBJ databases">
        <authorList>
            <person name="Kallberg Y."/>
            <person name="Tangrot J."/>
            <person name="Rosling A."/>
        </authorList>
    </citation>
    <scope>NUCLEOTIDE SEQUENCE</scope>
    <source>
        <strain evidence="1">FL966</strain>
    </source>
</reference>
<dbReference type="OrthoDB" id="2350995at2759"/>
<gene>
    <name evidence="1" type="ORF">CPELLU_LOCUS22017</name>
</gene>
<dbReference type="EMBL" id="CAJVQA010090216">
    <property type="protein sequence ID" value="CAG8840459.1"/>
    <property type="molecule type" value="Genomic_DNA"/>
</dbReference>
<feature type="non-terminal residue" evidence="1">
    <location>
        <position position="115"/>
    </location>
</feature>
<accession>A0A9N9PE28</accession>
<protein>
    <submittedName>
        <fullName evidence="1">3511_t:CDS:1</fullName>
    </submittedName>
</protein>
<keyword evidence="2" id="KW-1185">Reference proteome</keyword>
<organism evidence="1 2">
    <name type="scientific">Cetraspora pellucida</name>
    <dbReference type="NCBI Taxonomy" id="1433469"/>
    <lineage>
        <taxon>Eukaryota</taxon>
        <taxon>Fungi</taxon>
        <taxon>Fungi incertae sedis</taxon>
        <taxon>Mucoromycota</taxon>
        <taxon>Glomeromycotina</taxon>
        <taxon>Glomeromycetes</taxon>
        <taxon>Diversisporales</taxon>
        <taxon>Gigasporaceae</taxon>
        <taxon>Cetraspora</taxon>
    </lineage>
</organism>
<evidence type="ECO:0000313" key="1">
    <source>
        <dbReference type="EMBL" id="CAG8840459.1"/>
    </source>
</evidence>
<evidence type="ECO:0000313" key="2">
    <source>
        <dbReference type="Proteomes" id="UP000789759"/>
    </source>
</evidence>
<comment type="caution">
    <text evidence="1">The sequence shown here is derived from an EMBL/GenBank/DDBJ whole genome shotgun (WGS) entry which is preliminary data.</text>
</comment>
<sequence>DLMILLELLEKATKHLSAASYPTHDDIRFVFMSLQQHLDVYIKKERFSQNNIATSINKKLVEYWEIMDSSSIVLAVLDLRTRLKIFNDITEQENTINLTHQAFNLYKSQLKPSVP</sequence>
<name>A0A9N9PE28_9GLOM</name>
<dbReference type="Proteomes" id="UP000789759">
    <property type="component" value="Unassembled WGS sequence"/>
</dbReference>